<feature type="modified residue" description="4-aspartylphosphate" evidence="6">
    <location>
        <position position="56"/>
    </location>
</feature>
<reference evidence="10 11" key="1">
    <citation type="submission" date="2019-07" db="EMBL/GenBank/DDBJ databases">
        <title>Qingshengfaniella alkalisoli gen. nov., sp. nov., isolated from saline soil.</title>
        <authorList>
            <person name="Xu L."/>
            <person name="Huang X.-X."/>
            <person name="Sun J.-Q."/>
        </authorList>
    </citation>
    <scope>NUCLEOTIDE SEQUENCE [LARGE SCALE GENOMIC DNA]</scope>
    <source>
        <strain evidence="10 11">DSM 27279</strain>
    </source>
</reference>
<dbReference type="InterPro" id="IPR001789">
    <property type="entry name" value="Sig_transdc_resp-reg_receiver"/>
</dbReference>
<keyword evidence="11" id="KW-1185">Reference proteome</keyword>
<keyword evidence="5" id="KW-0804">Transcription</keyword>
<dbReference type="OrthoDB" id="9802426at2"/>
<sequence length="231" mass="25759">MAVQSVRVLIVEDNVALSANIAEFLADKDFVLDFAADGLTALHLLARNTYDVIVMDVMLPGPSGFAVCRRVREDLACRTPIILMTAKDQLEDKERGFAGGADDYLVKPFHLRELEMRIDALYRRSRPAEAVLQRGAVSFEPGTLKLRVGADKEVQLSGMAAELIELLVRAHPAFVSHEELSHALWGERIVEPHTLRTHVYMLRKLLQDKVGDPLVKTVHGRGYRLDVPGEP</sequence>
<dbReference type="InterPro" id="IPR001867">
    <property type="entry name" value="OmpR/PhoB-type_DNA-bd"/>
</dbReference>
<evidence type="ECO:0000256" key="6">
    <source>
        <dbReference type="PROSITE-ProRule" id="PRU00169"/>
    </source>
</evidence>
<dbReference type="Gene3D" id="6.10.250.690">
    <property type="match status" value="1"/>
</dbReference>
<evidence type="ECO:0000259" key="9">
    <source>
        <dbReference type="PROSITE" id="PS51755"/>
    </source>
</evidence>
<evidence type="ECO:0000313" key="11">
    <source>
        <dbReference type="Proteomes" id="UP000318405"/>
    </source>
</evidence>
<dbReference type="PANTHER" id="PTHR48111">
    <property type="entry name" value="REGULATOR OF RPOS"/>
    <property type="match status" value="1"/>
</dbReference>
<dbReference type="RefSeq" id="WP_143948472.1">
    <property type="nucleotide sequence ID" value="NZ_BAABMB010000001.1"/>
</dbReference>
<dbReference type="InterPro" id="IPR036388">
    <property type="entry name" value="WH-like_DNA-bd_sf"/>
</dbReference>
<dbReference type="Pfam" id="PF00486">
    <property type="entry name" value="Trans_reg_C"/>
    <property type="match status" value="1"/>
</dbReference>
<keyword evidence="3" id="KW-0805">Transcription regulation</keyword>
<keyword evidence="2" id="KW-0902">Two-component regulatory system</keyword>
<evidence type="ECO:0000256" key="2">
    <source>
        <dbReference type="ARBA" id="ARBA00023012"/>
    </source>
</evidence>
<feature type="domain" description="Response regulatory" evidence="8">
    <location>
        <begin position="7"/>
        <end position="122"/>
    </location>
</feature>
<dbReference type="GO" id="GO:0000976">
    <property type="term" value="F:transcription cis-regulatory region binding"/>
    <property type="evidence" value="ECO:0007669"/>
    <property type="project" value="TreeGrafter"/>
</dbReference>
<feature type="domain" description="OmpR/PhoB-type" evidence="9">
    <location>
        <begin position="129"/>
        <end position="227"/>
    </location>
</feature>
<dbReference type="PROSITE" id="PS51755">
    <property type="entry name" value="OMPR_PHOB"/>
    <property type="match status" value="1"/>
</dbReference>
<dbReference type="SUPFAM" id="SSF46894">
    <property type="entry name" value="C-terminal effector domain of the bipartite response regulators"/>
    <property type="match status" value="1"/>
</dbReference>
<dbReference type="GO" id="GO:0005829">
    <property type="term" value="C:cytosol"/>
    <property type="evidence" value="ECO:0007669"/>
    <property type="project" value="TreeGrafter"/>
</dbReference>
<proteinExistence type="predicted"/>
<dbReference type="GO" id="GO:0032993">
    <property type="term" value="C:protein-DNA complex"/>
    <property type="evidence" value="ECO:0007669"/>
    <property type="project" value="TreeGrafter"/>
</dbReference>
<evidence type="ECO:0000256" key="1">
    <source>
        <dbReference type="ARBA" id="ARBA00022553"/>
    </source>
</evidence>
<dbReference type="PROSITE" id="PS50110">
    <property type="entry name" value="RESPONSE_REGULATORY"/>
    <property type="match status" value="1"/>
</dbReference>
<gene>
    <name evidence="10" type="ORF">FOZ76_11825</name>
</gene>
<keyword evidence="4 7" id="KW-0238">DNA-binding</keyword>
<dbReference type="SMART" id="SM00862">
    <property type="entry name" value="Trans_reg_C"/>
    <property type="match status" value="1"/>
</dbReference>
<evidence type="ECO:0000313" key="10">
    <source>
        <dbReference type="EMBL" id="TSH94826.1"/>
    </source>
</evidence>
<dbReference type="InterPro" id="IPR039420">
    <property type="entry name" value="WalR-like"/>
</dbReference>
<dbReference type="SUPFAM" id="SSF52172">
    <property type="entry name" value="CheY-like"/>
    <property type="match status" value="1"/>
</dbReference>
<dbReference type="EMBL" id="VLTJ01000023">
    <property type="protein sequence ID" value="TSH94826.1"/>
    <property type="molecule type" value="Genomic_DNA"/>
</dbReference>
<dbReference type="Gene3D" id="3.40.50.2300">
    <property type="match status" value="1"/>
</dbReference>
<evidence type="ECO:0000256" key="7">
    <source>
        <dbReference type="PROSITE-ProRule" id="PRU01091"/>
    </source>
</evidence>
<dbReference type="GO" id="GO:0000156">
    <property type="term" value="F:phosphorelay response regulator activity"/>
    <property type="evidence" value="ECO:0007669"/>
    <property type="project" value="TreeGrafter"/>
</dbReference>
<accession>A0A556APM6</accession>
<comment type="caution">
    <text evidence="10">The sequence shown here is derived from an EMBL/GenBank/DDBJ whole genome shotgun (WGS) entry which is preliminary data.</text>
</comment>
<protein>
    <submittedName>
        <fullName evidence="10">Response regulator transcription factor</fullName>
    </submittedName>
</protein>
<dbReference type="Proteomes" id="UP000318405">
    <property type="component" value="Unassembled WGS sequence"/>
</dbReference>
<name>A0A556APM6_9BURK</name>
<evidence type="ECO:0000256" key="3">
    <source>
        <dbReference type="ARBA" id="ARBA00023015"/>
    </source>
</evidence>
<dbReference type="CDD" id="cd00383">
    <property type="entry name" value="trans_reg_C"/>
    <property type="match status" value="1"/>
</dbReference>
<dbReference type="InterPro" id="IPR011006">
    <property type="entry name" value="CheY-like_superfamily"/>
</dbReference>
<dbReference type="SMART" id="SM00448">
    <property type="entry name" value="REC"/>
    <property type="match status" value="1"/>
</dbReference>
<evidence type="ECO:0000259" key="8">
    <source>
        <dbReference type="PROSITE" id="PS50110"/>
    </source>
</evidence>
<dbReference type="GO" id="GO:0006355">
    <property type="term" value="P:regulation of DNA-templated transcription"/>
    <property type="evidence" value="ECO:0007669"/>
    <property type="project" value="InterPro"/>
</dbReference>
<feature type="DNA-binding region" description="OmpR/PhoB-type" evidence="7">
    <location>
        <begin position="129"/>
        <end position="227"/>
    </location>
</feature>
<dbReference type="Pfam" id="PF00072">
    <property type="entry name" value="Response_reg"/>
    <property type="match status" value="1"/>
</dbReference>
<dbReference type="AlphaFoldDB" id="A0A556APM6"/>
<dbReference type="PANTHER" id="PTHR48111:SF22">
    <property type="entry name" value="REGULATOR OF RPOS"/>
    <property type="match status" value="1"/>
</dbReference>
<evidence type="ECO:0000256" key="5">
    <source>
        <dbReference type="ARBA" id="ARBA00023163"/>
    </source>
</evidence>
<dbReference type="InterPro" id="IPR016032">
    <property type="entry name" value="Sig_transdc_resp-reg_C-effctor"/>
</dbReference>
<evidence type="ECO:0000256" key="4">
    <source>
        <dbReference type="ARBA" id="ARBA00023125"/>
    </source>
</evidence>
<dbReference type="Gene3D" id="1.10.10.10">
    <property type="entry name" value="Winged helix-like DNA-binding domain superfamily/Winged helix DNA-binding domain"/>
    <property type="match status" value="1"/>
</dbReference>
<keyword evidence="1 6" id="KW-0597">Phosphoprotein</keyword>
<organism evidence="10 11">
    <name type="scientific">Verticiella sediminum</name>
    <dbReference type="NCBI Taxonomy" id="1247510"/>
    <lineage>
        <taxon>Bacteria</taxon>
        <taxon>Pseudomonadati</taxon>
        <taxon>Pseudomonadota</taxon>
        <taxon>Betaproteobacteria</taxon>
        <taxon>Burkholderiales</taxon>
        <taxon>Alcaligenaceae</taxon>
        <taxon>Verticiella</taxon>
    </lineage>
</organism>